<evidence type="ECO:0000313" key="2">
    <source>
        <dbReference type="Proteomes" id="UP000078542"/>
    </source>
</evidence>
<name>A0A151IQX3_9HYME</name>
<proteinExistence type="predicted"/>
<sequence length="246" mass="26285">MEVPSSLTTSATILFPRERGGSTAIPPLSCSIVSGGAASLAAPPTRATFNTSTKSLVRFLLSISSMTSCVLVFSSSRPPDSYRCAIKLSSIRLVLVQAIDKNLDRSCDSRYLTYGSIGHELYSGMIAFEPECLRSGPFHYYCRVAGFRYTGLPLSLSAATKPPLAARSGSSGIEHRLTTLSIVQIYIIRSLRLRLAGSSNMFSTGGLSSPTNCTSFRGLSNHSVPNAMNLLDVSPITSVTNRVCLS</sequence>
<keyword evidence="2" id="KW-1185">Reference proteome</keyword>
<gene>
    <name evidence="1" type="ORF">ALC62_00450</name>
</gene>
<dbReference type="AlphaFoldDB" id="A0A151IQX3"/>
<accession>A0A151IQX3</accession>
<evidence type="ECO:0000313" key="1">
    <source>
        <dbReference type="EMBL" id="KYN08594.1"/>
    </source>
</evidence>
<organism evidence="1 2">
    <name type="scientific">Cyphomyrmex costatus</name>
    <dbReference type="NCBI Taxonomy" id="456900"/>
    <lineage>
        <taxon>Eukaryota</taxon>
        <taxon>Metazoa</taxon>
        <taxon>Ecdysozoa</taxon>
        <taxon>Arthropoda</taxon>
        <taxon>Hexapoda</taxon>
        <taxon>Insecta</taxon>
        <taxon>Pterygota</taxon>
        <taxon>Neoptera</taxon>
        <taxon>Endopterygota</taxon>
        <taxon>Hymenoptera</taxon>
        <taxon>Apocrita</taxon>
        <taxon>Aculeata</taxon>
        <taxon>Formicoidea</taxon>
        <taxon>Formicidae</taxon>
        <taxon>Myrmicinae</taxon>
        <taxon>Cyphomyrmex</taxon>
    </lineage>
</organism>
<protein>
    <submittedName>
        <fullName evidence="1">Uncharacterized protein</fullName>
    </submittedName>
</protein>
<dbReference type="EMBL" id="KQ976755">
    <property type="protein sequence ID" value="KYN08594.1"/>
    <property type="molecule type" value="Genomic_DNA"/>
</dbReference>
<dbReference type="Proteomes" id="UP000078542">
    <property type="component" value="Unassembled WGS sequence"/>
</dbReference>
<reference evidence="1 2" key="1">
    <citation type="submission" date="2016-03" db="EMBL/GenBank/DDBJ databases">
        <title>Cyphomyrmex costatus WGS genome.</title>
        <authorList>
            <person name="Nygaard S."/>
            <person name="Hu H."/>
            <person name="Boomsma J."/>
            <person name="Zhang G."/>
        </authorList>
    </citation>
    <scope>NUCLEOTIDE SEQUENCE [LARGE SCALE GENOMIC DNA]</scope>
    <source>
        <strain evidence="1">MS0001</strain>
        <tissue evidence="1">Whole body</tissue>
    </source>
</reference>